<organism evidence="3 4">
    <name type="scientific">Variovorax rhizosphaerae</name>
    <dbReference type="NCBI Taxonomy" id="1836200"/>
    <lineage>
        <taxon>Bacteria</taxon>
        <taxon>Pseudomonadati</taxon>
        <taxon>Pseudomonadota</taxon>
        <taxon>Betaproteobacteria</taxon>
        <taxon>Burkholderiales</taxon>
        <taxon>Comamonadaceae</taxon>
        <taxon>Variovorax</taxon>
    </lineage>
</organism>
<feature type="domain" description="PgaA membrane beta barrel" evidence="2">
    <location>
        <begin position="443"/>
        <end position="701"/>
    </location>
</feature>
<evidence type="ECO:0000259" key="2">
    <source>
        <dbReference type="Pfam" id="PF21197"/>
    </source>
</evidence>
<gene>
    <name evidence="3" type="primary">pgaA</name>
    <name evidence="3" type="ORF">WKW82_17415</name>
</gene>
<dbReference type="RefSeq" id="WP_340343568.1">
    <property type="nucleotide sequence ID" value="NZ_JBBKZT010000007.1"/>
</dbReference>
<dbReference type="EMBL" id="JBBKZT010000007">
    <property type="protein sequence ID" value="MEJ8848441.1"/>
    <property type="molecule type" value="Genomic_DNA"/>
</dbReference>
<sequence length="703" mass="76824">MGGLLAWSFAAAQAIPPDASPNNAVRPSEAVHGQVISRRRPDAQADAAELLERGHAAWRAGDRFAALAAFGQARRLRPDDAEIAQAQADVLVELGAPSGAAHSIGGRADAGVRSRLAAQRLRWAKELRPLSPDPRRRFDDIDPALANLDALLAEARAAAAPDAGLLTRLQRDRAVALRQRERWQDAIDQVAALRTAGNAVPAYVLQAEADALLALRRPVDARRVYDEALQRLSPAERADEEGPWRSLMTSRAYAEEESEDFDATFATVDALVAEAGPPWRGASALQTPRENDAWLSAQAFDAAMHGYAGMPAAAWERIGPLERGAPALAWLRAQAAGVAAQQGWPRLAEDGIDTAASMAPEDFGIRVQQVASDTRRHRLLRAGERLAPLLEQGSDLPQVQLARRELDAETGPSVRIELGGRDTSSQALRGPGNGWNAGLQVESSTIGGTWRLVGLADGLSESLQEGHAERQRLGGGVQGRWPDWKLAVLAWSQSGSLATTGGSVAAQWEPTDHWTFLADAAKHSPDTPLRADFHGISADSVAGGFRYAWNGATELGLRAQYMDFTDGNRREQVTIDGSFSVYARPHLNITLRPRLEWQRNSLAATPYFNPIEGWLPSIEAEAEHILWRAYERSFVHRLRLNAGAYQQRGFGTHAVGSAAYEQGWRHDPWTDITWGLEWASRVYDGQRERTLRAYLVLQRKFGR</sequence>
<dbReference type="NCBIfam" id="TIGR03939">
    <property type="entry name" value="PGA_TPR_OMP"/>
    <property type="match status" value="1"/>
</dbReference>
<reference evidence="3 4" key="1">
    <citation type="submission" date="2024-03" db="EMBL/GenBank/DDBJ databases">
        <title>Novel species of the genus Variovorax.</title>
        <authorList>
            <person name="Liu Q."/>
            <person name="Xin Y.-H."/>
        </authorList>
    </citation>
    <scope>NUCLEOTIDE SEQUENCE [LARGE SCALE GENOMIC DNA]</scope>
    <source>
        <strain evidence="3 4">KACC 18900</strain>
    </source>
</reference>
<protein>
    <submittedName>
        <fullName evidence="3">Poly-beta-1,6 N-acetyl-D-glucosamine export porin PgaA</fullName>
    </submittedName>
</protein>
<dbReference type="InterPro" id="IPR023870">
    <property type="entry name" value="PGA_export_porin_PgaA"/>
</dbReference>
<proteinExistence type="predicted"/>
<evidence type="ECO:0000313" key="3">
    <source>
        <dbReference type="EMBL" id="MEJ8848441.1"/>
    </source>
</evidence>
<dbReference type="Pfam" id="PF21197">
    <property type="entry name" value="PgaA_barrel"/>
    <property type="match status" value="1"/>
</dbReference>
<comment type="caution">
    <text evidence="3">The sequence shown here is derived from an EMBL/GenBank/DDBJ whole genome shotgun (WGS) entry which is preliminary data.</text>
</comment>
<accession>A0ABU8WLL8</accession>
<evidence type="ECO:0000256" key="1">
    <source>
        <dbReference type="SAM" id="MobiDB-lite"/>
    </source>
</evidence>
<feature type="region of interest" description="Disordered" evidence="1">
    <location>
        <begin position="415"/>
        <end position="436"/>
    </location>
</feature>
<evidence type="ECO:0000313" key="4">
    <source>
        <dbReference type="Proteomes" id="UP001385892"/>
    </source>
</evidence>
<dbReference type="InterPro" id="IPR049003">
    <property type="entry name" value="PgaA_barrel"/>
</dbReference>
<dbReference type="SUPFAM" id="SSF56935">
    <property type="entry name" value="Porins"/>
    <property type="match status" value="1"/>
</dbReference>
<keyword evidence="4" id="KW-1185">Reference proteome</keyword>
<name>A0ABU8WLL8_9BURK</name>
<dbReference type="Proteomes" id="UP001385892">
    <property type="component" value="Unassembled WGS sequence"/>
</dbReference>